<dbReference type="Ensembl" id="ENSCSET00000021099.1">
    <property type="protein sequence ID" value="ENSCSEP00000020829.1"/>
    <property type="gene ID" value="ENSCSEG00000013300.1"/>
</dbReference>
<evidence type="ECO:0000313" key="3">
    <source>
        <dbReference type="Ensembl" id="ENSCSEP00000020829.1"/>
    </source>
</evidence>
<keyword evidence="2" id="KW-0732">Signal</keyword>
<accession>A0A3P8W2J3</accession>
<dbReference type="Proteomes" id="UP000265120">
    <property type="component" value="Chromosome 14"/>
</dbReference>
<proteinExistence type="predicted"/>
<reference evidence="3" key="3">
    <citation type="submission" date="2025-09" db="UniProtKB">
        <authorList>
            <consortium name="Ensembl"/>
        </authorList>
    </citation>
    <scope>IDENTIFICATION</scope>
</reference>
<reference evidence="3" key="2">
    <citation type="submission" date="2025-08" db="UniProtKB">
        <authorList>
            <consortium name="Ensembl"/>
        </authorList>
    </citation>
    <scope>IDENTIFICATION</scope>
</reference>
<evidence type="ECO:0000256" key="2">
    <source>
        <dbReference type="SAM" id="SignalP"/>
    </source>
</evidence>
<dbReference type="InParanoid" id="A0A3P8W2J3"/>
<feature type="region of interest" description="Disordered" evidence="1">
    <location>
        <begin position="69"/>
        <end position="98"/>
    </location>
</feature>
<feature type="chain" id="PRO_5018272518" description="Secreted protein" evidence="2">
    <location>
        <begin position="25"/>
        <end position="98"/>
    </location>
</feature>
<name>A0A3P8W2J3_CYNSE</name>
<evidence type="ECO:0000256" key="1">
    <source>
        <dbReference type="SAM" id="MobiDB-lite"/>
    </source>
</evidence>
<evidence type="ECO:0000313" key="4">
    <source>
        <dbReference type="Proteomes" id="UP000265120"/>
    </source>
</evidence>
<reference evidence="3 4" key="1">
    <citation type="journal article" date="2014" name="Nat. Genet.">
        <title>Whole-genome sequence of a flatfish provides insights into ZW sex chromosome evolution and adaptation to a benthic lifestyle.</title>
        <authorList>
            <person name="Chen S."/>
            <person name="Zhang G."/>
            <person name="Shao C."/>
            <person name="Huang Q."/>
            <person name="Liu G."/>
            <person name="Zhang P."/>
            <person name="Song W."/>
            <person name="An N."/>
            <person name="Chalopin D."/>
            <person name="Volff J.N."/>
            <person name="Hong Y."/>
            <person name="Li Q."/>
            <person name="Sha Z."/>
            <person name="Zhou H."/>
            <person name="Xie M."/>
            <person name="Yu Q."/>
            <person name="Liu Y."/>
            <person name="Xiang H."/>
            <person name="Wang N."/>
            <person name="Wu K."/>
            <person name="Yang C."/>
            <person name="Zhou Q."/>
            <person name="Liao X."/>
            <person name="Yang L."/>
            <person name="Hu Q."/>
            <person name="Zhang J."/>
            <person name="Meng L."/>
            <person name="Jin L."/>
            <person name="Tian Y."/>
            <person name="Lian J."/>
            <person name="Yang J."/>
            <person name="Miao G."/>
            <person name="Liu S."/>
            <person name="Liang Z."/>
            <person name="Yan F."/>
            <person name="Li Y."/>
            <person name="Sun B."/>
            <person name="Zhang H."/>
            <person name="Zhang J."/>
            <person name="Zhu Y."/>
            <person name="Du M."/>
            <person name="Zhao Y."/>
            <person name="Schartl M."/>
            <person name="Tang Q."/>
            <person name="Wang J."/>
        </authorList>
    </citation>
    <scope>NUCLEOTIDE SEQUENCE</scope>
</reference>
<protein>
    <recommendedName>
        <fullName evidence="5">Secreted protein</fullName>
    </recommendedName>
</protein>
<feature type="signal peptide" evidence="2">
    <location>
        <begin position="1"/>
        <end position="24"/>
    </location>
</feature>
<feature type="compositionally biased region" description="Basic residues" evidence="1">
    <location>
        <begin position="87"/>
        <end position="98"/>
    </location>
</feature>
<organism evidence="3 4">
    <name type="scientific">Cynoglossus semilaevis</name>
    <name type="common">Tongue sole</name>
    <dbReference type="NCBI Taxonomy" id="244447"/>
    <lineage>
        <taxon>Eukaryota</taxon>
        <taxon>Metazoa</taxon>
        <taxon>Chordata</taxon>
        <taxon>Craniata</taxon>
        <taxon>Vertebrata</taxon>
        <taxon>Euteleostomi</taxon>
        <taxon>Actinopterygii</taxon>
        <taxon>Neopterygii</taxon>
        <taxon>Teleostei</taxon>
        <taxon>Neoteleostei</taxon>
        <taxon>Acanthomorphata</taxon>
        <taxon>Carangaria</taxon>
        <taxon>Pleuronectiformes</taxon>
        <taxon>Pleuronectoidei</taxon>
        <taxon>Cynoglossidae</taxon>
        <taxon>Cynoglossinae</taxon>
        <taxon>Cynoglossus</taxon>
    </lineage>
</organism>
<dbReference type="AlphaFoldDB" id="A0A3P8W2J3"/>
<keyword evidence="4" id="KW-1185">Reference proteome</keyword>
<sequence>MLALLLIILLLVSHFFIYFQLTFCNDLRLELLNSRCCVVSKVYLQERKGPASICTNCKYVVLACKNERGGGVNKCSVTPPPTPPSPSKKKKKKISLVI</sequence>
<evidence type="ECO:0008006" key="5">
    <source>
        <dbReference type="Google" id="ProtNLM"/>
    </source>
</evidence>